<dbReference type="PANTHER" id="PTHR10622:SF10">
    <property type="entry name" value="HET DOMAIN-CONTAINING PROTEIN"/>
    <property type="match status" value="1"/>
</dbReference>
<dbReference type="Pfam" id="PF26640">
    <property type="entry name" value="DUF8212"/>
    <property type="match status" value="1"/>
</dbReference>
<feature type="domain" description="DUF8212" evidence="2">
    <location>
        <begin position="242"/>
        <end position="363"/>
    </location>
</feature>
<reference evidence="3 4" key="1">
    <citation type="submission" date="2016-10" db="EMBL/GenBank/DDBJ databases">
        <title>Genome sequence of the basidiomycete white-rot fungus Trametes pubescens.</title>
        <authorList>
            <person name="Makela M.R."/>
            <person name="Granchi Z."/>
            <person name="Peng M."/>
            <person name="De Vries R.P."/>
            <person name="Grigoriev I."/>
            <person name="Riley R."/>
            <person name="Hilden K."/>
        </authorList>
    </citation>
    <scope>NUCLEOTIDE SEQUENCE [LARGE SCALE GENOMIC DNA]</scope>
    <source>
        <strain evidence="3 4">FBCC735</strain>
    </source>
</reference>
<name>A0A1M2VIJ2_TRAPU</name>
<organism evidence="3 4">
    <name type="scientific">Trametes pubescens</name>
    <name type="common">White-rot fungus</name>
    <dbReference type="NCBI Taxonomy" id="154538"/>
    <lineage>
        <taxon>Eukaryota</taxon>
        <taxon>Fungi</taxon>
        <taxon>Dikarya</taxon>
        <taxon>Basidiomycota</taxon>
        <taxon>Agaricomycotina</taxon>
        <taxon>Agaricomycetes</taxon>
        <taxon>Polyporales</taxon>
        <taxon>Polyporaceae</taxon>
        <taxon>Trametes</taxon>
    </lineage>
</organism>
<dbReference type="OrthoDB" id="5122891at2759"/>
<evidence type="ECO:0000259" key="1">
    <source>
        <dbReference type="Pfam" id="PF06985"/>
    </source>
</evidence>
<dbReference type="InterPro" id="IPR058525">
    <property type="entry name" value="DUF8212"/>
</dbReference>
<dbReference type="STRING" id="154538.A0A1M2VIJ2"/>
<dbReference type="InterPro" id="IPR010730">
    <property type="entry name" value="HET"/>
</dbReference>
<comment type="caution">
    <text evidence="3">The sequence shown here is derived from an EMBL/GenBank/DDBJ whole genome shotgun (WGS) entry which is preliminary data.</text>
</comment>
<accession>A0A1M2VIJ2</accession>
<dbReference type="OMA" id="YEYAWTD"/>
<gene>
    <name evidence="3" type="ORF">TRAPUB_1717</name>
</gene>
<dbReference type="Pfam" id="PF06985">
    <property type="entry name" value="HET"/>
    <property type="match status" value="1"/>
</dbReference>
<protein>
    <submittedName>
        <fullName evidence="3">Vegetative incompatibility protein HET-E-1</fullName>
    </submittedName>
</protein>
<evidence type="ECO:0000313" key="4">
    <source>
        <dbReference type="Proteomes" id="UP000184267"/>
    </source>
</evidence>
<sequence>MRVLHTKTGQFHSFEDPREVRYAILSHVWAKGPGPHIPELTYQEARDLQNQKDEQNIGASVLSRFPAKIRNFCKIAAEHGYEYAWTDACCINKTSSSELSEAINSMYDWYRYAGVCYVYLHDVPTPTSEPGALARRGSLFRQSVWHQRGWTLQELLAPSVVVFLSSEWSIIGTKHTLAALLEDITKVDRDVLTGRKSLEKVSVACRMSWASLRNTTRDEDEAYSLLGIFGVNMRTNYGEGRYAFIRLQQEILKQIPDQTIFAWGPVLSRKKFSFNYDAPTNRADPDPQVASKETSSLYQYLLAPSPEVFKGSSHLINFPWDEFMQLLGVAPSHRPTYTTTPYGIRAHLPLLSVVIDNAQTKVPTCVALLACKDPRHNDLMVLLIRSQPQQRWDYFVGVLVGELHELMGGTDNINPFPTSSTFSNHYYRMARLSLDGVKKFRAQFSWEDIHVPHWPSLASYNLHRDVRYHTALRNTTSDQLNLSISPWSHEVLKANGYRITQDRCADSVVQLTDAKD</sequence>
<dbReference type="Proteomes" id="UP000184267">
    <property type="component" value="Unassembled WGS sequence"/>
</dbReference>
<evidence type="ECO:0000313" key="3">
    <source>
        <dbReference type="EMBL" id="OJT07397.1"/>
    </source>
</evidence>
<proteinExistence type="predicted"/>
<dbReference type="EMBL" id="MNAD01001178">
    <property type="protein sequence ID" value="OJT07397.1"/>
    <property type="molecule type" value="Genomic_DNA"/>
</dbReference>
<dbReference type="PANTHER" id="PTHR10622">
    <property type="entry name" value="HET DOMAIN-CONTAINING PROTEIN"/>
    <property type="match status" value="1"/>
</dbReference>
<evidence type="ECO:0000259" key="2">
    <source>
        <dbReference type="Pfam" id="PF26640"/>
    </source>
</evidence>
<dbReference type="AlphaFoldDB" id="A0A1M2VIJ2"/>
<feature type="domain" description="Heterokaryon incompatibility" evidence="1">
    <location>
        <begin position="22"/>
        <end position="122"/>
    </location>
</feature>
<keyword evidence="4" id="KW-1185">Reference proteome</keyword>